<accession>C7C951</accession>
<dbReference type="EMBL" id="FP103042">
    <property type="protein sequence ID" value="CAX27358.1"/>
    <property type="molecule type" value="Genomic_DNA"/>
</dbReference>
<dbReference type="HOGENOM" id="CLU_2046941_0_0_5"/>
<dbReference type="KEGG" id="mdi:METDI5757"/>
<dbReference type="AlphaFoldDB" id="C7C951"/>
<sequence>MACAALFAPTGEAEGTDGFHVGGQHRCPVTNWYPLASEADQGRGAFGALQPTSPPCWYPGTTACANIYKARTDFIERFDAEAVRLGWTTLLNYGAHPRHGTLRVDWCGVTITGGHKAIGK</sequence>
<organism evidence="1 2">
    <name type="scientific">Methylorubrum extorquens (strain DSM 6343 / CIP 106787 / DM4)</name>
    <name type="common">Methylobacterium extorquens</name>
    <dbReference type="NCBI Taxonomy" id="661410"/>
    <lineage>
        <taxon>Bacteria</taxon>
        <taxon>Pseudomonadati</taxon>
        <taxon>Pseudomonadota</taxon>
        <taxon>Alphaproteobacteria</taxon>
        <taxon>Hyphomicrobiales</taxon>
        <taxon>Methylobacteriaceae</taxon>
        <taxon>Methylorubrum</taxon>
    </lineage>
</organism>
<evidence type="ECO:0000313" key="2">
    <source>
        <dbReference type="Proteomes" id="UP000008070"/>
    </source>
</evidence>
<gene>
    <name evidence="1" type="ORF">METD_I5757</name>
</gene>
<evidence type="ECO:0000313" key="1">
    <source>
        <dbReference type="EMBL" id="CAX27358.1"/>
    </source>
</evidence>
<reference evidence="2" key="1">
    <citation type="journal article" date="2009" name="PLoS ONE">
        <title>Methylobacterium genome sequences: a reference blueprint to investigate microbial metabolism of C1 compounds from natural and industrial sources.</title>
        <authorList>
            <person name="Vuilleumier S."/>
            <person name="Chistoserdova L."/>
            <person name="Lee M.-C."/>
            <person name="Bringel F."/>
            <person name="Lajus A."/>
            <person name="Zhou Y."/>
            <person name="Gourion B."/>
            <person name="Barbe V."/>
            <person name="Chang J."/>
            <person name="Cruveiller S."/>
            <person name="Dossat C."/>
            <person name="Gillett W."/>
            <person name="Gruffaz C."/>
            <person name="Haugen E."/>
            <person name="Hourcade E."/>
            <person name="Levy R."/>
            <person name="Mangenot S."/>
            <person name="Muller E."/>
            <person name="Nadalig T."/>
            <person name="Pagni M."/>
            <person name="Penny C."/>
            <person name="Peyraud R."/>
            <person name="Robinson D.G."/>
            <person name="Roche D."/>
            <person name="Rouy Z."/>
            <person name="Saenampechek C."/>
            <person name="Salvignol G."/>
            <person name="Vallenet D."/>
            <person name="Wu Z."/>
            <person name="Marx C.J."/>
            <person name="Vorholt J.A."/>
            <person name="Olson M.V."/>
            <person name="Kaul R."/>
            <person name="Weissenbach J."/>
            <person name="Medigue C."/>
            <person name="Lidstrom M.E."/>
        </authorList>
    </citation>
    <scope>NUCLEOTIDE SEQUENCE [LARGE SCALE GENOMIC DNA]</scope>
    <source>
        <strain evidence="2">DSM 6343 / CIP 106787 / DM4</strain>
    </source>
</reference>
<protein>
    <submittedName>
        <fullName evidence="1">Uncharacterized protein</fullName>
    </submittedName>
</protein>
<dbReference type="Proteomes" id="UP000008070">
    <property type="component" value="Chromosome"/>
</dbReference>
<proteinExistence type="predicted"/>
<name>C7C951_METED</name>